<dbReference type="Proteomes" id="UP001152622">
    <property type="component" value="Chromosome 7"/>
</dbReference>
<organism evidence="2 3">
    <name type="scientific">Synaphobranchus kaupii</name>
    <name type="common">Kaup's arrowtooth eel</name>
    <dbReference type="NCBI Taxonomy" id="118154"/>
    <lineage>
        <taxon>Eukaryota</taxon>
        <taxon>Metazoa</taxon>
        <taxon>Chordata</taxon>
        <taxon>Craniata</taxon>
        <taxon>Vertebrata</taxon>
        <taxon>Euteleostomi</taxon>
        <taxon>Actinopterygii</taxon>
        <taxon>Neopterygii</taxon>
        <taxon>Teleostei</taxon>
        <taxon>Anguilliformes</taxon>
        <taxon>Synaphobranchidae</taxon>
        <taxon>Synaphobranchus</taxon>
    </lineage>
</organism>
<comment type="caution">
    <text evidence="2">The sequence shown here is derived from an EMBL/GenBank/DDBJ whole genome shotgun (WGS) entry which is preliminary data.</text>
</comment>
<sequence>MERTACRQASSRVLLSSRGEDAVAEMKAKASPASRRGGPGGGADSGPGLRGTCVPLLVKPAPVTELEREIRTAQCALRESDLERCHGNLATGLNSRKQTRGFRHWAGEKRKALTGDRKALPAPPPPSPTDVREGRGGVKGLMKQVSRNAVIHPCPAGKVRWGGEGGQLRVRVQN</sequence>
<evidence type="ECO:0000313" key="2">
    <source>
        <dbReference type="EMBL" id="KAJ8354003.1"/>
    </source>
</evidence>
<evidence type="ECO:0000313" key="3">
    <source>
        <dbReference type="Proteomes" id="UP001152622"/>
    </source>
</evidence>
<dbReference type="OrthoDB" id="10540493at2759"/>
<gene>
    <name evidence="2" type="ORF">SKAU_G00215700</name>
</gene>
<name>A0A9Q1IVH7_SYNKA</name>
<feature type="compositionally biased region" description="Basic and acidic residues" evidence="1">
    <location>
        <begin position="18"/>
        <end position="28"/>
    </location>
</feature>
<feature type="compositionally biased region" description="Basic and acidic residues" evidence="1">
    <location>
        <begin position="110"/>
        <end position="119"/>
    </location>
</feature>
<feature type="region of interest" description="Disordered" evidence="1">
    <location>
        <begin position="1"/>
        <end position="50"/>
    </location>
</feature>
<dbReference type="EMBL" id="JAINUF010000007">
    <property type="protein sequence ID" value="KAJ8354003.1"/>
    <property type="molecule type" value="Genomic_DNA"/>
</dbReference>
<dbReference type="AlphaFoldDB" id="A0A9Q1IVH7"/>
<feature type="region of interest" description="Disordered" evidence="1">
    <location>
        <begin position="110"/>
        <end position="136"/>
    </location>
</feature>
<protein>
    <submittedName>
        <fullName evidence="2">Uncharacterized protein</fullName>
    </submittedName>
</protein>
<keyword evidence="3" id="KW-1185">Reference proteome</keyword>
<evidence type="ECO:0000256" key="1">
    <source>
        <dbReference type="SAM" id="MobiDB-lite"/>
    </source>
</evidence>
<reference evidence="2" key="1">
    <citation type="journal article" date="2023" name="Science">
        <title>Genome structures resolve the early diversification of teleost fishes.</title>
        <authorList>
            <person name="Parey E."/>
            <person name="Louis A."/>
            <person name="Montfort J."/>
            <person name="Bouchez O."/>
            <person name="Roques C."/>
            <person name="Iampietro C."/>
            <person name="Lluch J."/>
            <person name="Castinel A."/>
            <person name="Donnadieu C."/>
            <person name="Desvignes T."/>
            <person name="Floi Bucao C."/>
            <person name="Jouanno E."/>
            <person name="Wen M."/>
            <person name="Mejri S."/>
            <person name="Dirks R."/>
            <person name="Jansen H."/>
            <person name="Henkel C."/>
            <person name="Chen W.J."/>
            <person name="Zahm M."/>
            <person name="Cabau C."/>
            <person name="Klopp C."/>
            <person name="Thompson A.W."/>
            <person name="Robinson-Rechavi M."/>
            <person name="Braasch I."/>
            <person name="Lecointre G."/>
            <person name="Bobe J."/>
            <person name="Postlethwait J.H."/>
            <person name="Berthelot C."/>
            <person name="Roest Crollius H."/>
            <person name="Guiguen Y."/>
        </authorList>
    </citation>
    <scope>NUCLEOTIDE SEQUENCE</scope>
    <source>
        <strain evidence="2">WJC10195</strain>
    </source>
</reference>
<accession>A0A9Q1IVH7</accession>
<proteinExistence type="predicted"/>
<feature type="compositionally biased region" description="Gly residues" evidence="1">
    <location>
        <begin position="37"/>
        <end position="49"/>
    </location>
</feature>